<gene>
    <name evidence="19" type="ORF">LK10_07475</name>
</gene>
<dbReference type="InterPro" id="IPR018300">
    <property type="entry name" value="Aminotrans_IV_CS"/>
</dbReference>
<dbReference type="GO" id="GO:0052655">
    <property type="term" value="F:L-valine-2-oxoglutarate transaminase activity"/>
    <property type="evidence" value="ECO:0007669"/>
    <property type="project" value="RHEA"/>
</dbReference>
<dbReference type="GO" id="GO:0052654">
    <property type="term" value="F:L-leucine-2-oxoglutarate transaminase activity"/>
    <property type="evidence" value="ECO:0007669"/>
    <property type="project" value="RHEA"/>
</dbReference>
<evidence type="ECO:0000256" key="2">
    <source>
        <dbReference type="ARBA" id="ARBA00004824"/>
    </source>
</evidence>
<keyword evidence="6 17" id="KW-0032">Aminotransferase</keyword>
<dbReference type="PIRSF" id="PIRSF006468">
    <property type="entry name" value="BCAT1"/>
    <property type="match status" value="1"/>
</dbReference>
<name>A0A0B2AQ39_9MICC</name>
<evidence type="ECO:0000256" key="17">
    <source>
        <dbReference type="RuleBase" id="RU004517"/>
    </source>
</evidence>
<dbReference type="UniPathway" id="UPA00049">
    <property type="reaction ID" value="UER00062"/>
</dbReference>
<protein>
    <recommendedName>
        <fullName evidence="17">Branched-chain-amino-acid aminotransferase</fullName>
        <ecNumber evidence="17">2.6.1.42</ecNumber>
    </recommendedName>
</protein>
<keyword evidence="8 17" id="KW-0808">Transferase</keyword>
<comment type="cofactor">
    <cofactor evidence="1 16">
        <name>pyridoxal 5'-phosphate</name>
        <dbReference type="ChEBI" id="CHEBI:597326"/>
    </cofactor>
</comment>
<feature type="region of interest" description="Disordered" evidence="18">
    <location>
        <begin position="1"/>
        <end position="21"/>
    </location>
</feature>
<dbReference type="InterPro" id="IPR043131">
    <property type="entry name" value="BCAT-like_N"/>
</dbReference>
<dbReference type="Gene3D" id="3.30.470.10">
    <property type="match status" value="1"/>
</dbReference>
<comment type="pathway">
    <text evidence="3">Amino-acid biosynthesis; L-valine biosynthesis; L-valine from pyruvate: step 4/4.</text>
</comment>
<evidence type="ECO:0000256" key="9">
    <source>
        <dbReference type="ARBA" id="ARBA00022898"/>
    </source>
</evidence>
<evidence type="ECO:0000256" key="18">
    <source>
        <dbReference type="SAM" id="MobiDB-lite"/>
    </source>
</evidence>
<dbReference type="NCBIfam" id="NF009897">
    <property type="entry name" value="PRK13357.1"/>
    <property type="match status" value="1"/>
</dbReference>
<dbReference type="InterPro" id="IPR043132">
    <property type="entry name" value="BCAT-like_C"/>
</dbReference>
<comment type="catalytic activity">
    <reaction evidence="13 17">
        <text>L-leucine + 2-oxoglutarate = 4-methyl-2-oxopentanoate + L-glutamate</text>
        <dbReference type="Rhea" id="RHEA:18321"/>
        <dbReference type="ChEBI" id="CHEBI:16810"/>
        <dbReference type="ChEBI" id="CHEBI:17865"/>
        <dbReference type="ChEBI" id="CHEBI:29985"/>
        <dbReference type="ChEBI" id="CHEBI:57427"/>
        <dbReference type="EC" id="2.6.1.42"/>
    </reaction>
</comment>
<feature type="modified residue" description="N6-(pyridoxal phosphate)lysine" evidence="14">
    <location>
        <position position="193"/>
    </location>
</feature>
<evidence type="ECO:0000256" key="12">
    <source>
        <dbReference type="ARBA" id="ARBA00048798"/>
    </source>
</evidence>
<accession>A0A0B2AQ39</accession>
<dbReference type="GO" id="GO:0009097">
    <property type="term" value="P:isoleucine biosynthetic process"/>
    <property type="evidence" value="ECO:0007669"/>
    <property type="project" value="UniProtKB-UniPathway"/>
</dbReference>
<comment type="pathway">
    <text evidence="2">Amino-acid biosynthesis; L-isoleucine biosynthesis; L-isoleucine from 2-oxobutanoate: step 4/4.</text>
</comment>
<dbReference type="EC" id="2.6.1.42" evidence="17"/>
<dbReference type="Pfam" id="PF01063">
    <property type="entry name" value="Aminotran_4"/>
    <property type="match status" value="1"/>
</dbReference>
<dbReference type="GO" id="GO:0052656">
    <property type="term" value="F:L-isoleucine-2-oxoglutarate transaminase activity"/>
    <property type="evidence" value="ECO:0007669"/>
    <property type="project" value="RHEA"/>
</dbReference>
<evidence type="ECO:0000256" key="8">
    <source>
        <dbReference type="ARBA" id="ARBA00022679"/>
    </source>
</evidence>
<sequence length="353" mass="38219">MPSCTPAARDREEALTDPGFGKHFTDHMATASWSSHRGWHDLKVGPLEGFRLHPAASVLHYAQEIFEGLKAYRHADGSIWLFRPEANAARFARSARRLALPVLDEDLFLDAVTELVRADKAWVPGHGQEHSLYIRPFMFASEPFLGVRAAMEAKFCVIASPSGAYFPEGPTGISLWVSRTLTRAAEGGTGAAKCGGNYATGLAAQAEARANGCDQVLYLDAAEHEWLEESGTMNLFIATSDGELITPALGTILEGVTRDSILKLAPEHGLTPVERRIGLAEVQERCAAGTITEIFATGTAAALTPIVSLRADGFEITVGTGNPGLHTLDLREHLLAIQYGDRPDRHGWLRRVA</sequence>
<evidence type="ECO:0000256" key="5">
    <source>
        <dbReference type="ARBA" id="ARBA00009320"/>
    </source>
</evidence>
<evidence type="ECO:0000313" key="20">
    <source>
        <dbReference type="Proteomes" id="UP000030982"/>
    </source>
</evidence>
<dbReference type="NCBIfam" id="TIGR01123">
    <property type="entry name" value="ilvE_II"/>
    <property type="match status" value="1"/>
</dbReference>
<evidence type="ECO:0000256" key="11">
    <source>
        <dbReference type="ARBA" id="ARBA00048212"/>
    </source>
</evidence>
<evidence type="ECO:0000256" key="7">
    <source>
        <dbReference type="ARBA" id="ARBA00022605"/>
    </source>
</evidence>
<dbReference type="UniPathway" id="UPA00048">
    <property type="reaction ID" value="UER00073"/>
</dbReference>
<dbReference type="InterPro" id="IPR033939">
    <property type="entry name" value="BCAT_family"/>
</dbReference>
<dbReference type="CDD" id="cd01557">
    <property type="entry name" value="BCAT_beta_family"/>
    <property type="match status" value="1"/>
</dbReference>
<keyword evidence="20" id="KW-1185">Reference proteome</keyword>
<evidence type="ECO:0000256" key="13">
    <source>
        <dbReference type="ARBA" id="ARBA00049229"/>
    </source>
</evidence>
<evidence type="ECO:0000256" key="3">
    <source>
        <dbReference type="ARBA" id="ARBA00004931"/>
    </source>
</evidence>
<dbReference type="Gene3D" id="3.20.10.10">
    <property type="entry name" value="D-amino Acid Aminotransferase, subunit A, domain 2"/>
    <property type="match status" value="1"/>
</dbReference>
<dbReference type="InterPro" id="IPR036038">
    <property type="entry name" value="Aminotransferase-like"/>
</dbReference>
<dbReference type="AlphaFoldDB" id="A0A0B2AQ39"/>
<comment type="pathway">
    <text evidence="4">Amino-acid biosynthesis; L-leucine biosynthesis; L-leucine from 3-methyl-2-oxobutanoate: step 4/4.</text>
</comment>
<keyword evidence="9 16" id="KW-0663">Pyridoxal phosphate</keyword>
<evidence type="ECO:0000256" key="14">
    <source>
        <dbReference type="PIRSR" id="PIRSR006468-1"/>
    </source>
</evidence>
<organism evidence="19 20">
    <name type="scientific">Sinomonas humi</name>
    <dbReference type="NCBI Taxonomy" id="1338436"/>
    <lineage>
        <taxon>Bacteria</taxon>
        <taxon>Bacillati</taxon>
        <taxon>Actinomycetota</taxon>
        <taxon>Actinomycetes</taxon>
        <taxon>Micrococcales</taxon>
        <taxon>Micrococcaceae</taxon>
        <taxon>Sinomonas</taxon>
    </lineage>
</organism>
<comment type="similarity">
    <text evidence="5 15">Belongs to the class-IV pyridoxal-phosphate-dependent aminotransferase family.</text>
</comment>
<evidence type="ECO:0000256" key="1">
    <source>
        <dbReference type="ARBA" id="ARBA00001933"/>
    </source>
</evidence>
<evidence type="ECO:0000256" key="6">
    <source>
        <dbReference type="ARBA" id="ARBA00022576"/>
    </source>
</evidence>
<dbReference type="Proteomes" id="UP000030982">
    <property type="component" value="Unassembled WGS sequence"/>
</dbReference>
<comment type="catalytic activity">
    <reaction evidence="12 17">
        <text>L-isoleucine + 2-oxoglutarate = (S)-3-methyl-2-oxopentanoate + L-glutamate</text>
        <dbReference type="Rhea" id="RHEA:24801"/>
        <dbReference type="ChEBI" id="CHEBI:16810"/>
        <dbReference type="ChEBI" id="CHEBI:29985"/>
        <dbReference type="ChEBI" id="CHEBI:35146"/>
        <dbReference type="ChEBI" id="CHEBI:58045"/>
        <dbReference type="EC" id="2.6.1.42"/>
    </reaction>
</comment>
<dbReference type="EMBL" id="JTDL01000087">
    <property type="protein sequence ID" value="KHL04084.1"/>
    <property type="molecule type" value="Genomic_DNA"/>
</dbReference>
<dbReference type="SUPFAM" id="SSF56752">
    <property type="entry name" value="D-aminoacid aminotransferase-like PLP-dependent enzymes"/>
    <property type="match status" value="1"/>
</dbReference>
<evidence type="ECO:0000313" key="19">
    <source>
        <dbReference type="EMBL" id="KHL04084.1"/>
    </source>
</evidence>
<dbReference type="PANTHER" id="PTHR11825:SF44">
    <property type="entry name" value="BRANCHED-CHAIN-AMINO-ACID AMINOTRANSFERASE"/>
    <property type="match status" value="1"/>
</dbReference>
<dbReference type="PROSITE" id="PS00770">
    <property type="entry name" value="AA_TRANSFER_CLASS_4"/>
    <property type="match status" value="1"/>
</dbReference>
<comment type="caution">
    <text evidence="19">The sequence shown here is derived from an EMBL/GenBank/DDBJ whole genome shotgun (WGS) entry which is preliminary data.</text>
</comment>
<evidence type="ECO:0000256" key="16">
    <source>
        <dbReference type="RuleBase" id="RU004516"/>
    </source>
</evidence>
<evidence type="ECO:0000256" key="4">
    <source>
        <dbReference type="ARBA" id="ARBA00005072"/>
    </source>
</evidence>
<dbReference type="InterPro" id="IPR005786">
    <property type="entry name" value="B_amino_transII"/>
</dbReference>
<dbReference type="PANTHER" id="PTHR11825">
    <property type="entry name" value="SUBGROUP IIII AMINOTRANSFERASE"/>
    <property type="match status" value="1"/>
</dbReference>
<dbReference type="InterPro" id="IPR001544">
    <property type="entry name" value="Aminotrans_IV"/>
</dbReference>
<evidence type="ECO:0000256" key="15">
    <source>
        <dbReference type="RuleBase" id="RU004106"/>
    </source>
</evidence>
<dbReference type="STRING" id="1338436.LK10_07475"/>
<evidence type="ECO:0000256" key="10">
    <source>
        <dbReference type="ARBA" id="ARBA00023304"/>
    </source>
</evidence>
<proteinExistence type="inferred from homology"/>
<comment type="catalytic activity">
    <reaction evidence="11 17">
        <text>L-valine + 2-oxoglutarate = 3-methyl-2-oxobutanoate + L-glutamate</text>
        <dbReference type="Rhea" id="RHEA:24813"/>
        <dbReference type="ChEBI" id="CHEBI:11851"/>
        <dbReference type="ChEBI" id="CHEBI:16810"/>
        <dbReference type="ChEBI" id="CHEBI:29985"/>
        <dbReference type="ChEBI" id="CHEBI:57762"/>
        <dbReference type="EC" id="2.6.1.42"/>
    </reaction>
</comment>
<keyword evidence="10 17" id="KW-0100">Branched-chain amino acid biosynthesis</keyword>
<dbReference type="UniPathway" id="UPA00047">
    <property type="reaction ID" value="UER00058"/>
</dbReference>
<dbReference type="GO" id="GO:0009098">
    <property type="term" value="P:L-leucine biosynthetic process"/>
    <property type="evidence" value="ECO:0007669"/>
    <property type="project" value="UniProtKB-UniPathway"/>
</dbReference>
<reference evidence="19 20" key="1">
    <citation type="submission" date="2014-09" db="EMBL/GenBank/DDBJ databases">
        <title>Genome sequence of Sinomonas sp. MUSC 117.</title>
        <authorList>
            <person name="Lee L.-H."/>
        </authorList>
    </citation>
    <scope>NUCLEOTIDE SEQUENCE [LARGE SCALE GENOMIC DNA]</scope>
    <source>
        <strain evidence="19 20">MUSC 117</strain>
    </source>
</reference>
<keyword evidence="7 17" id="KW-0028">Amino-acid biosynthesis</keyword>
<dbReference type="GO" id="GO:0009099">
    <property type="term" value="P:L-valine biosynthetic process"/>
    <property type="evidence" value="ECO:0007669"/>
    <property type="project" value="UniProtKB-UniPathway"/>
</dbReference>